<dbReference type="Proteomes" id="UP000238479">
    <property type="component" value="Chromosome 2"/>
</dbReference>
<feature type="transmembrane region" description="Helical" evidence="1">
    <location>
        <begin position="33"/>
        <end position="52"/>
    </location>
</feature>
<evidence type="ECO:0000256" key="1">
    <source>
        <dbReference type="SAM" id="Phobius"/>
    </source>
</evidence>
<gene>
    <name evidence="2" type="ORF">RchiOBHm_Chr2g0140291</name>
</gene>
<evidence type="ECO:0000313" key="3">
    <source>
        <dbReference type="Proteomes" id="UP000238479"/>
    </source>
</evidence>
<organism evidence="2 3">
    <name type="scientific">Rosa chinensis</name>
    <name type="common">China rose</name>
    <dbReference type="NCBI Taxonomy" id="74649"/>
    <lineage>
        <taxon>Eukaryota</taxon>
        <taxon>Viridiplantae</taxon>
        <taxon>Streptophyta</taxon>
        <taxon>Embryophyta</taxon>
        <taxon>Tracheophyta</taxon>
        <taxon>Spermatophyta</taxon>
        <taxon>Magnoliopsida</taxon>
        <taxon>eudicotyledons</taxon>
        <taxon>Gunneridae</taxon>
        <taxon>Pentapetalae</taxon>
        <taxon>rosids</taxon>
        <taxon>fabids</taxon>
        <taxon>Rosales</taxon>
        <taxon>Rosaceae</taxon>
        <taxon>Rosoideae</taxon>
        <taxon>Rosoideae incertae sedis</taxon>
        <taxon>Rosa</taxon>
    </lineage>
</organism>
<keyword evidence="1" id="KW-0472">Membrane</keyword>
<dbReference type="EMBL" id="PDCK01000040">
    <property type="protein sequence ID" value="PRQ51074.1"/>
    <property type="molecule type" value="Genomic_DNA"/>
</dbReference>
<sequence length="76" mass="8515">MCGLALIISLSKRALNVGFPESTTSKRKEQNKIVAATFFFSYCVAVLCFLFFPCKYLLGEVLAFILRSLPVSLFLE</sequence>
<reference evidence="2 3" key="1">
    <citation type="journal article" date="2018" name="Nat. Genet.">
        <title>The Rosa genome provides new insights in the design of modern roses.</title>
        <authorList>
            <person name="Bendahmane M."/>
        </authorList>
    </citation>
    <scope>NUCLEOTIDE SEQUENCE [LARGE SCALE GENOMIC DNA]</scope>
    <source>
        <strain evidence="3">cv. Old Blush</strain>
    </source>
</reference>
<protein>
    <submittedName>
        <fullName evidence="2">Uncharacterized protein</fullName>
    </submittedName>
</protein>
<keyword evidence="1" id="KW-1133">Transmembrane helix</keyword>
<dbReference type="Gramene" id="PRQ51074">
    <property type="protein sequence ID" value="PRQ51074"/>
    <property type="gene ID" value="RchiOBHm_Chr2g0140291"/>
</dbReference>
<proteinExistence type="predicted"/>
<comment type="caution">
    <text evidence="2">The sequence shown here is derived from an EMBL/GenBank/DDBJ whole genome shotgun (WGS) entry which is preliminary data.</text>
</comment>
<evidence type="ECO:0000313" key="2">
    <source>
        <dbReference type="EMBL" id="PRQ51074.1"/>
    </source>
</evidence>
<keyword evidence="3" id="KW-1185">Reference proteome</keyword>
<keyword evidence="1" id="KW-0812">Transmembrane</keyword>
<name>A0A2P6RXE6_ROSCH</name>
<dbReference type="AlphaFoldDB" id="A0A2P6RXE6"/>
<accession>A0A2P6RXE6</accession>